<organism evidence="1 2">
    <name type="scientific">Natrinema salaciae</name>
    <dbReference type="NCBI Taxonomy" id="1186196"/>
    <lineage>
        <taxon>Archaea</taxon>
        <taxon>Methanobacteriati</taxon>
        <taxon>Methanobacteriota</taxon>
        <taxon>Stenosarchaea group</taxon>
        <taxon>Halobacteria</taxon>
        <taxon>Halobacteriales</taxon>
        <taxon>Natrialbaceae</taxon>
        <taxon>Natrinema</taxon>
    </lineage>
</organism>
<proteinExistence type="predicted"/>
<reference evidence="2" key="1">
    <citation type="submission" date="2016-10" db="EMBL/GenBank/DDBJ databases">
        <authorList>
            <person name="Varghese N."/>
            <person name="Submissions S."/>
        </authorList>
    </citation>
    <scope>NUCLEOTIDE SEQUENCE [LARGE SCALE GENOMIC DNA]</scope>
    <source>
        <strain evidence="2">DSM 25055</strain>
    </source>
</reference>
<dbReference type="RefSeq" id="WP_175480035.1">
    <property type="nucleotide sequence ID" value="NZ_FOFD01000001.1"/>
</dbReference>
<sequence length="46" mass="4928">MTDAETGGPTRCPDCGAPIPERDPLTGWWRCDDCGSAFRADGTWVG</sequence>
<dbReference type="AlphaFoldDB" id="A0A1H9CFH5"/>
<name>A0A1H9CFH5_9EURY</name>
<dbReference type="OrthoDB" id="372011at2157"/>
<evidence type="ECO:0000313" key="2">
    <source>
        <dbReference type="Proteomes" id="UP000199114"/>
    </source>
</evidence>
<protein>
    <submittedName>
        <fullName evidence="1">Uncharacterized protein</fullName>
    </submittedName>
</protein>
<evidence type="ECO:0000313" key="1">
    <source>
        <dbReference type="EMBL" id="SEP99966.1"/>
    </source>
</evidence>
<accession>A0A1H9CFH5</accession>
<dbReference type="EMBL" id="FOFD01000001">
    <property type="protein sequence ID" value="SEP99966.1"/>
    <property type="molecule type" value="Genomic_DNA"/>
</dbReference>
<dbReference type="STRING" id="1186196.SAMN04489841_1039"/>
<gene>
    <name evidence="1" type="ORF">SAMN04489841_1039</name>
</gene>
<dbReference type="Proteomes" id="UP000199114">
    <property type="component" value="Unassembled WGS sequence"/>
</dbReference>
<keyword evidence="2" id="KW-1185">Reference proteome</keyword>